<protein>
    <recommendedName>
        <fullName evidence="3">Peptidase S9 prolyl oligopeptidase catalytic domain-containing protein</fullName>
    </recommendedName>
</protein>
<feature type="non-terminal residue" evidence="4">
    <location>
        <position position="488"/>
    </location>
</feature>
<feature type="domain" description="Peptidase S9 prolyl oligopeptidase catalytic" evidence="3">
    <location>
        <begin position="418"/>
        <end position="488"/>
    </location>
</feature>
<dbReference type="AlphaFoldDB" id="A0A382G5B0"/>
<evidence type="ECO:0000259" key="3">
    <source>
        <dbReference type="Pfam" id="PF00326"/>
    </source>
</evidence>
<keyword evidence="2" id="KW-0720">Serine protease</keyword>
<evidence type="ECO:0000256" key="2">
    <source>
        <dbReference type="ARBA" id="ARBA00022825"/>
    </source>
</evidence>
<dbReference type="Pfam" id="PF07676">
    <property type="entry name" value="PD40"/>
    <property type="match status" value="1"/>
</dbReference>
<dbReference type="Gene3D" id="2.120.10.30">
    <property type="entry name" value="TolB, C-terminal domain"/>
    <property type="match status" value="2"/>
</dbReference>
<dbReference type="PANTHER" id="PTHR42776">
    <property type="entry name" value="SERINE PEPTIDASE S9 FAMILY MEMBER"/>
    <property type="match status" value="1"/>
</dbReference>
<keyword evidence="1" id="KW-0378">Hydrolase</keyword>
<dbReference type="GO" id="GO:0006508">
    <property type="term" value="P:proteolysis"/>
    <property type="evidence" value="ECO:0007669"/>
    <property type="project" value="InterPro"/>
</dbReference>
<sequence>MKKKSSLIIIVLLLFHTSVIKAQEKNTIETSVAMMAKIGACWSPSFSPNGEAVAFISNMNGVPQIWTIPREGGWPTLITSLDDPIGSVAWSPSGKWLSFSMAPGGGMNQQIYIIRPDGSEIRLLTDGGNETNRLGNWTSDGRKLMMSSNRRLSTAMDAYLVDMENMELELISTSKGIGSFSDITTDGKYAILNRLESRGSNDLFLIETQTGQEKIVTDHKGPGTFFGQFSSSEREIYVGFNKNRNLVAFGKIKITKKGKPGPIEILVERSDAELESFKLNNDATLAALIWNVSGRNELTFFDLQKNQVINNTISLPSEIVRGIDFSKNGKWLAVELSGATTPRDIWILNTETYQFRQLTFSPHAGIDLKTLIAPRLVHFSAHDGLKLTGWLYHPQSSNEPSPFVLSFHGGPEGQERPRFRSDYQALLAQGISILAPNVRGSSGFGKKFVNLDNGELRFNGIKDIKSCVEYVISSGIADPHRIGIMGGS</sequence>
<reference evidence="4" key="1">
    <citation type="submission" date="2018-05" db="EMBL/GenBank/DDBJ databases">
        <authorList>
            <person name="Lanie J.A."/>
            <person name="Ng W.-L."/>
            <person name="Kazmierczak K.M."/>
            <person name="Andrzejewski T.M."/>
            <person name="Davidsen T.M."/>
            <person name="Wayne K.J."/>
            <person name="Tettelin H."/>
            <person name="Glass J.I."/>
            <person name="Rusch D."/>
            <person name="Podicherti R."/>
            <person name="Tsui H.-C.T."/>
            <person name="Winkler M.E."/>
        </authorList>
    </citation>
    <scope>NUCLEOTIDE SEQUENCE</scope>
</reference>
<dbReference type="GO" id="GO:0004252">
    <property type="term" value="F:serine-type endopeptidase activity"/>
    <property type="evidence" value="ECO:0007669"/>
    <property type="project" value="TreeGrafter"/>
</dbReference>
<keyword evidence="2" id="KW-0645">Protease</keyword>
<dbReference type="InterPro" id="IPR029058">
    <property type="entry name" value="AB_hydrolase_fold"/>
</dbReference>
<accession>A0A382G5B0</accession>
<evidence type="ECO:0000256" key="1">
    <source>
        <dbReference type="ARBA" id="ARBA00022801"/>
    </source>
</evidence>
<dbReference type="Pfam" id="PF00326">
    <property type="entry name" value="Peptidase_S9"/>
    <property type="match status" value="1"/>
</dbReference>
<organism evidence="4">
    <name type="scientific">marine metagenome</name>
    <dbReference type="NCBI Taxonomy" id="408172"/>
    <lineage>
        <taxon>unclassified sequences</taxon>
        <taxon>metagenomes</taxon>
        <taxon>ecological metagenomes</taxon>
    </lineage>
</organism>
<gene>
    <name evidence="4" type="ORF">METZ01_LOCUS222668</name>
</gene>
<dbReference type="InterPro" id="IPR011659">
    <property type="entry name" value="WD40"/>
</dbReference>
<proteinExistence type="predicted"/>
<dbReference type="SUPFAM" id="SSF53474">
    <property type="entry name" value="alpha/beta-Hydrolases"/>
    <property type="match status" value="1"/>
</dbReference>
<dbReference type="InterPro" id="IPR001375">
    <property type="entry name" value="Peptidase_S9_cat"/>
</dbReference>
<evidence type="ECO:0000313" key="4">
    <source>
        <dbReference type="EMBL" id="SVB69814.1"/>
    </source>
</evidence>
<name>A0A382G5B0_9ZZZZ</name>
<dbReference type="Gene3D" id="3.40.50.1820">
    <property type="entry name" value="alpha/beta hydrolase"/>
    <property type="match status" value="1"/>
</dbReference>
<dbReference type="SUPFAM" id="SSF69304">
    <property type="entry name" value="Tricorn protease N-terminal domain"/>
    <property type="match status" value="1"/>
</dbReference>
<dbReference type="EMBL" id="UINC01053374">
    <property type="protein sequence ID" value="SVB69814.1"/>
    <property type="molecule type" value="Genomic_DNA"/>
</dbReference>
<dbReference type="InterPro" id="IPR011042">
    <property type="entry name" value="6-blade_b-propeller_TolB-like"/>
</dbReference>
<dbReference type="PANTHER" id="PTHR42776:SF27">
    <property type="entry name" value="DIPEPTIDYL PEPTIDASE FAMILY MEMBER 6"/>
    <property type="match status" value="1"/>
</dbReference>
<dbReference type="SUPFAM" id="SSF82171">
    <property type="entry name" value="DPP6 N-terminal domain-like"/>
    <property type="match status" value="1"/>
</dbReference>